<organism evidence="1 2">
    <name type="scientific">Theileria orientalis</name>
    <dbReference type="NCBI Taxonomy" id="68886"/>
    <lineage>
        <taxon>Eukaryota</taxon>
        <taxon>Sar</taxon>
        <taxon>Alveolata</taxon>
        <taxon>Apicomplexa</taxon>
        <taxon>Aconoidasida</taxon>
        <taxon>Piroplasmida</taxon>
        <taxon>Theileriidae</taxon>
        <taxon>Theileria</taxon>
    </lineage>
</organism>
<reference evidence="1" key="1">
    <citation type="submission" date="2022-07" db="EMBL/GenBank/DDBJ databases">
        <title>Evaluation of T. orientalis genome assembly methods using nanopore sequencing and analysis of variation between genomes.</title>
        <authorList>
            <person name="Yam J."/>
            <person name="Micallef M.L."/>
            <person name="Liu M."/>
            <person name="Djordjevic S.P."/>
            <person name="Bogema D.R."/>
            <person name="Jenkins C."/>
        </authorList>
    </citation>
    <scope>NUCLEOTIDE SEQUENCE</scope>
    <source>
        <strain evidence="1">Goon Nure</strain>
    </source>
</reference>
<accession>A0A976MBD9</accession>
<proteinExistence type="predicted"/>
<name>A0A976MBD9_THEOR</name>
<gene>
    <name evidence="1" type="ORF">MACK_002291</name>
</gene>
<protein>
    <submittedName>
        <fullName evidence="1">Uncharacterized protein</fullName>
    </submittedName>
</protein>
<evidence type="ECO:0000313" key="2">
    <source>
        <dbReference type="Proteomes" id="UP000244811"/>
    </source>
</evidence>
<evidence type="ECO:0000313" key="1">
    <source>
        <dbReference type="EMBL" id="UKK01477.2"/>
    </source>
</evidence>
<dbReference type="EMBL" id="CP056070">
    <property type="protein sequence ID" value="UKK01477.2"/>
    <property type="molecule type" value="Genomic_DNA"/>
</dbReference>
<dbReference type="Proteomes" id="UP000244811">
    <property type="component" value="Chromosome 3"/>
</dbReference>
<sequence length="165" mass="18761">MLGWRLKVLLEEVQALTKCKNVRFSKPPVTPETSADTPSKYAIGGLRHHGEWITTFCKIQNALRKENVDFNVFANTKTGQLFIRALTSRVYSLSANDIYEILLALSLHKSKIDSLESVLVEGLEESLEELHTLQLLNLPSLINNMDEQFLQKLKKVTGIRYMSIN</sequence>
<dbReference type="AlphaFoldDB" id="A0A976MBD9"/>